<organism evidence="1">
    <name type="scientific">hydrothermal vent metagenome</name>
    <dbReference type="NCBI Taxonomy" id="652676"/>
    <lineage>
        <taxon>unclassified sequences</taxon>
        <taxon>metagenomes</taxon>
        <taxon>ecological metagenomes</taxon>
    </lineage>
</organism>
<protein>
    <submittedName>
        <fullName evidence="1">Uncharacterized protein</fullName>
    </submittedName>
</protein>
<gene>
    <name evidence="1" type="ORF">MNBD_GAMMA22-2373</name>
</gene>
<reference evidence="1" key="1">
    <citation type="submission" date="2018-06" db="EMBL/GenBank/DDBJ databases">
        <authorList>
            <person name="Zhirakovskaya E."/>
        </authorList>
    </citation>
    <scope>NUCLEOTIDE SEQUENCE</scope>
</reference>
<dbReference type="AlphaFoldDB" id="A0A3B0ZXI6"/>
<accession>A0A3B0ZXI6</accession>
<dbReference type="EMBL" id="UOFS01000011">
    <property type="protein sequence ID" value="VAW92142.1"/>
    <property type="molecule type" value="Genomic_DNA"/>
</dbReference>
<sequence length="145" mass="16415">MKLFYTLCVSIKYQKLCPFSKPVIGGWCECPYASLMERCTGKIACHRDDKFFLSCSNLANSLKNNSSFILGLNNSETLLTHAQSMKIRCGGMLGMQRVMNIEINSPPVIPNIIAVAELLYNDACNFPFNEIVQDIKSFNHRKKRL</sequence>
<evidence type="ECO:0000313" key="1">
    <source>
        <dbReference type="EMBL" id="VAW92142.1"/>
    </source>
</evidence>
<name>A0A3B0ZXI6_9ZZZZ</name>
<proteinExistence type="predicted"/>